<feature type="transmembrane region" description="Helical" evidence="1">
    <location>
        <begin position="67"/>
        <end position="86"/>
    </location>
</feature>
<feature type="transmembrane region" description="Helical" evidence="1">
    <location>
        <begin position="38"/>
        <end position="58"/>
    </location>
</feature>
<keyword evidence="3" id="KW-1185">Reference proteome</keyword>
<evidence type="ECO:0000313" key="2">
    <source>
        <dbReference type="EMBL" id="PAV26544.1"/>
    </source>
</evidence>
<sequence>MHIVAYKYSVRKMINTLGRRLGEVLMNLELFAQASLPIQWHVVLAAIAVVIGGLQLVLPRGTRVHRIAGWSWVVFMAAVSLTSFFIHEIQLWGLWSPIHGLSIFTLIILGVGVWAARVGKHRTHAITMSATYFLALILTGALTLLPGRMMHEMLL</sequence>
<protein>
    <recommendedName>
        <fullName evidence="4">DUF2306 domain-containing protein</fullName>
    </recommendedName>
</protein>
<evidence type="ECO:0000256" key="1">
    <source>
        <dbReference type="SAM" id="Phobius"/>
    </source>
</evidence>
<proteinExistence type="predicted"/>
<keyword evidence="1" id="KW-0472">Membrane</keyword>
<keyword evidence="1" id="KW-1133">Transmembrane helix</keyword>
<dbReference type="Proteomes" id="UP000218332">
    <property type="component" value="Unassembled WGS sequence"/>
</dbReference>
<comment type="caution">
    <text evidence="2">The sequence shown here is derived from an EMBL/GenBank/DDBJ whole genome shotgun (WGS) entry which is preliminary data.</text>
</comment>
<organism evidence="2 3">
    <name type="scientific">Tamilnaduibacter salinus</name>
    <dbReference type="NCBI Taxonomy" id="1484056"/>
    <lineage>
        <taxon>Bacteria</taxon>
        <taxon>Pseudomonadati</taxon>
        <taxon>Pseudomonadota</taxon>
        <taxon>Gammaproteobacteria</taxon>
        <taxon>Pseudomonadales</taxon>
        <taxon>Marinobacteraceae</taxon>
        <taxon>Tamilnaduibacter</taxon>
    </lineage>
</organism>
<dbReference type="Pfam" id="PF10067">
    <property type="entry name" value="DUF2306"/>
    <property type="match status" value="1"/>
</dbReference>
<feature type="transmembrane region" description="Helical" evidence="1">
    <location>
        <begin position="125"/>
        <end position="145"/>
    </location>
</feature>
<accession>A0A2A2I5I5</accession>
<name>A0A2A2I5I5_9GAMM</name>
<dbReference type="InterPro" id="IPR018750">
    <property type="entry name" value="DUF2306_membrane"/>
</dbReference>
<evidence type="ECO:0008006" key="4">
    <source>
        <dbReference type="Google" id="ProtNLM"/>
    </source>
</evidence>
<evidence type="ECO:0000313" key="3">
    <source>
        <dbReference type="Proteomes" id="UP000218332"/>
    </source>
</evidence>
<keyword evidence="1" id="KW-0812">Transmembrane</keyword>
<feature type="transmembrane region" description="Helical" evidence="1">
    <location>
        <begin position="98"/>
        <end position="118"/>
    </location>
</feature>
<gene>
    <name evidence="2" type="ORF">CF392_04875</name>
</gene>
<reference evidence="2 3" key="1">
    <citation type="submission" date="2017-07" db="EMBL/GenBank/DDBJ databases">
        <title>Tamlnaduibacter salinus (Mi-7) genome sequencing.</title>
        <authorList>
            <person name="Verma A."/>
            <person name="Krishnamurthi S."/>
        </authorList>
    </citation>
    <scope>NUCLEOTIDE SEQUENCE [LARGE SCALE GENOMIC DNA]</scope>
    <source>
        <strain evidence="2 3">Mi-7</strain>
    </source>
</reference>
<dbReference type="EMBL" id="NMPM01000020">
    <property type="protein sequence ID" value="PAV26544.1"/>
    <property type="molecule type" value="Genomic_DNA"/>
</dbReference>
<dbReference type="AlphaFoldDB" id="A0A2A2I5I5"/>